<dbReference type="EMBL" id="LR796158">
    <property type="protein sequence ID" value="CAB4122112.1"/>
    <property type="molecule type" value="Genomic_DNA"/>
</dbReference>
<name>A0A6J5KLV0_9CAUD</name>
<protein>
    <submittedName>
        <fullName evidence="1">Uncharacterized protein</fullName>
    </submittedName>
</protein>
<organism evidence="1">
    <name type="scientific">uncultured Caudovirales phage</name>
    <dbReference type="NCBI Taxonomy" id="2100421"/>
    <lineage>
        <taxon>Viruses</taxon>
        <taxon>Duplodnaviria</taxon>
        <taxon>Heunggongvirae</taxon>
        <taxon>Uroviricota</taxon>
        <taxon>Caudoviricetes</taxon>
        <taxon>Peduoviridae</taxon>
        <taxon>Maltschvirus</taxon>
        <taxon>Maltschvirus maltsch</taxon>
    </lineage>
</organism>
<sequence>MKNLIAKYESLGFNLSIKEEPLIIACCYRSKSKSRFPKPLFNYRFRSIERMEEFCKEWFERVETNIKSENERKAKKKEAQKVMNHNYKVGMILYNSWGYDQTNIDFYQIVEIKEKSIKIRAISSAYVSGSEGFMCANVVPLIDRFKSEPILKKVNISVSYNGSISYYIKAEHGCFCEYSKESKGVYSSWYA</sequence>
<evidence type="ECO:0000313" key="1">
    <source>
        <dbReference type="EMBL" id="CAB4122112.1"/>
    </source>
</evidence>
<reference evidence="1" key="1">
    <citation type="submission" date="2020-04" db="EMBL/GenBank/DDBJ databases">
        <authorList>
            <person name="Chiriac C."/>
            <person name="Salcher M."/>
            <person name="Ghai R."/>
            <person name="Kavagutti S V."/>
        </authorList>
    </citation>
    <scope>NUCLEOTIDE SEQUENCE</scope>
</reference>
<gene>
    <name evidence="1" type="ORF">UFOVP19_58</name>
</gene>
<accession>A0A6J5KLV0</accession>
<proteinExistence type="predicted"/>